<dbReference type="AlphaFoldDB" id="A0A4V5N487"/>
<evidence type="ECO:0008006" key="7">
    <source>
        <dbReference type="Google" id="ProtNLM"/>
    </source>
</evidence>
<sequence length="540" mass="59444">MEPTSPPPSSSHLQLLSEPGAAGSRPVCGLGTPFAADPDILSLAMLREVESSSWAMFHNGFDMSSTVTTPSRHGRGFGLPDIDTRARQSKPATALNFGGWPTPPQSAQESRRESLDNAMHADMQSFGTHATNALSMSATPVHLVGHPHDAFRHQWSQQTNHTDGQLDDHFENDPFQEETLRGAMQPSQCLSVETAPLYSTPSRIVGTLGLDMSIGPTSTDDEWMHHGQSSGLDNVGLRPALFQTGQESYGNHSHSVQPLSLDTMAAVRQHGFQDVSSNFAQPQVVVPSQLSPADDWQMVQYPEYSALPHDMTPGLVSASSSFSSFEFPGPHTPTDDYGWHSEEEGYVAVKPEPLASPTPGGSWQGIAKSIPLRARRKSSKRGKSKIPRAFWSNTAASCEVHVEGRWHFNQDGFASIEKTPASKPHVCHCGSRFERSEHLKRHQKMHGDGEFPCMLPGCEGRLMTRGDNCTDHFKTHLKDVRKGHRNKPYSLPVVKQSISDSYSIKIADKLIGKLEKACRDDRDLAVTAQQFKKQHQYVGW</sequence>
<dbReference type="GO" id="GO:0000981">
    <property type="term" value="F:DNA-binding transcription factor activity, RNA polymerase II-specific"/>
    <property type="evidence" value="ECO:0007669"/>
    <property type="project" value="TreeGrafter"/>
</dbReference>
<keyword evidence="1" id="KW-0479">Metal-binding</keyword>
<dbReference type="PANTHER" id="PTHR23235">
    <property type="entry name" value="KRUEPPEL-LIKE TRANSCRIPTION FACTOR"/>
    <property type="match status" value="1"/>
</dbReference>
<proteinExistence type="predicted"/>
<evidence type="ECO:0000256" key="3">
    <source>
        <dbReference type="ARBA" id="ARBA00022833"/>
    </source>
</evidence>
<evidence type="ECO:0000313" key="5">
    <source>
        <dbReference type="EMBL" id="TKA26699.1"/>
    </source>
</evidence>
<dbReference type="GO" id="GO:0008270">
    <property type="term" value="F:zinc ion binding"/>
    <property type="evidence" value="ECO:0007669"/>
    <property type="project" value="UniProtKB-KW"/>
</dbReference>
<feature type="region of interest" description="Disordered" evidence="4">
    <location>
        <begin position="355"/>
        <end position="384"/>
    </location>
</feature>
<name>A0A4V5N487_9PEZI</name>
<evidence type="ECO:0000256" key="4">
    <source>
        <dbReference type="SAM" id="MobiDB-lite"/>
    </source>
</evidence>
<dbReference type="PANTHER" id="PTHR23235:SF120">
    <property type="entry name" value="KRUPPEL-LIKE FACTOR 15"/>
    <property type="match status" value="1"/>
</dbReference>
<keyword evidence="3" id="KW-0862">Zinc</keyword>
<keyword evidence="6" id="KW-1185">Reference proteome</keyword>
<evidence type="ECO:0000313" key="6">
    <source>
        <dbReference type="Proteomes" id="UP000308549"/>
    </source>
</evidence>
<evidence type="ECO:0000256" key="2">
    <source>
        <dbReference type="ARBA" id="ARBA00022771"/>
    </source>
</evidence>
<accession>A0A4V5N487</accession>
<feature type="compositionally biased region" description="Low complexity" evidence="4">
    <location>
        <begin position="10"/>
        <end position="19"/>
    </location>
</feature>
<organism evidence="5 6">
    <name type="scientific">Salinomyces thailandicus</name>
    <dbReference type="NCBI Taxonomy" id="706561"/>
    <lineage>
        <taxon>Eukaryota</taxon>
        <taxon>Fungi</taxon>
        <taxon>Dikarya</taxon>
        <taxon>Ascomycota</taxon>
        <taxon>Pezizomycotina</taxon>
        <taxon>Dothideomycetes</taxon>
        <taxon>Dothideomycetidae</taxon>
        <taxon>Mycosphaerellales</taxon>
        <taxon>Teratosphaeriaceae</taxon>
        <taxon>Salinomyces</taxon>
    </lineage>
</organism>
<dbReference type="GO" id="GO:0000978">
    <property type="term" value="F:RNA polymerase II cis-regulatory region sequence-specific DNA binding"/>
    <property type="evidence" value="ECO:0007669"/>
    <property type="project" value="TreeGrafter"/>
</dbReference>
<dbReference type="OrthoDB" id="10018191at2759"/>
<feature type="compositionally biased region" description="Basic residues" evidence="4">
    <location>
        <begin position="373"/>
        <end position="384"/>
    </location>
</feature>
<evidence type="ECO:0000256" key="1">
    <source>
        <dbReference type="ARBA" id="ARBA00022723"/>
    </source>
</evidence>
<dbReference type="Proteomes" id="UP000308549">
    <property type="component" value="Unassembled WGS sequence"/>
</dbReference>
<protein>
    <recommendedName>
        <fullName evidence="7">C2H2-type domain-containing protein</fullName>
    </recommendedName>
</protein>
<dbReference type="EMBL" id="NAJL01000027">
    <property type="protein sequence ID" value="TKA26699.1"/>
    <property type="molecule type" value="Genomic_DNA"/>
</dbReference>
<keyword evidence="2" id="KW-0863">Zinc-finger</keyword>
<gene>
    <name evidence="5" type="ORF">B0A50_04807</name>
</gene>
<dbReference type="Gene3D" id="3.30.160.60">
    <property type="entry name" value="Classic Zinc Finger"/>
    <property type="match status" value="1"/>
</dbReference>
<comment type="caution">
    <text evidence="5">The sequence shown here is derived from an EMBL/GenBank/DDBJ whole genome shotgun (WGS) entry which is preliminary data.</text>
</comment>
<feature type="region of interest" description="Disordered" evidence="4">
    <location>
        <begin position="88"/>
        <end position="110"/>
    </location>
</feature>
<reference evidence="5 6" key="1">
    <citation type="submission" date="2017-03" db="EMBL/GenBank/DDBJ databases">
        <title>Genomes of endolithic fungi from Antarctica.</title>
        <authorList>
            <person name="Coleine C."/>
            <person name="Masonjones S."/>
            <person name="Stajich J.E."/>
        </authorList>
    </citation>
    <scope>NUCLEOTIDE SEQUENCE [LARGE SCALE GENOMIC DNA]</scope>
    <source>
        <strain evidence="5 6">CCFEE 6315</strain>
    </source>
</reference>
<feature type="region of interest" description="Disordered" evidence="4">
    <location>
        <begin position="1"/>
        <end position="24"/>
    </location>
</feature>